<dbReference type="AlphaFoldDB" id="A0A2D3T4V0"/>
<dbReference type="Pfam" id="PF20535">
    <property type="entry name" value="DUF6750"/>
    <property type="match status" value="1"/>
</dbReference>
<feature type="transmembrane region" description="Helical" evidence="1">
    <location>
        <begin position="99"/>
        <end position="116"/>
    </location>
</feature>
<protein>
    <recommendedName>
        <fullName evidence="4">TraR conjugal transfer protein</fullName>
    </recommendedName>
</protein>
<keyword evidence="1" id="KW-1133">Transmembrane helix</keyword>
<dbReference type="EMBL" id="CP017607">
    <property type="protein sequence ID" value="ATW30820.1"/>
    <property type="molecule type" value="Genomic_DNA"/>
</dbReference>
<keyword evidence="1" id="KW-0812">Transmembrane</keyword>
<reference evidence="3" key="2">
    <citation type="submission" date="2017-11" db="EMBL/GenBank/DDBJ databases">
        <title>PacBio sequencing of new strain of the secondary endosymbiont Candidatus Hamiltonella defensa.</title>
        <authorList>
            <person name="Strand M.R."/>
            <person name="Oliver K."/>
        </authorList>
    </citation>
    <scope>NUCLEOTIDE SEQUENCE [LARGE SCALE GENOMIC DNA]</scope>
    <source>
        <strain evidence="3">A2C</strain>
        <plasmid evidence="3">phda2c.1</plasmid>
    </source>
</reference>
<proteinExistence type="predicted"/>
<dbReference type="Proteomes" id="UP000230008">
    <property type="component" value="Plasmid pHDA2C.1"/>
</dbReference>
<evidence type="ECO:0008006" key="4">
    <source>
        <dbReference type="Google" id="ProtNLM"/>
    </source>
</evidence>
<accession>A0A2D3T4V0</accession>
<evidence type="ECO:0000256" key="1">
    <source>
        <dbReference type="SAM" id="Phobius"/>
    </source>
</evidence>
<keyword evidence="1" id="KW-0472">Membrane</keyword>
<dbReference type="InterPro" id="IPR046638">
    <property type="entry name" value="DUF6750"/>
</dbReference>
<sequence length="131" mass="14005">MRSFHDKILFFYVHLCISTDRLSQKIVQGLIALIGLCVTQTASADEDIAGMVNHITQGIASVKPGLMMAAQVAGVGCVIAGICLWLRKKNDPHIKGSSIAIFIGIGCILIALDQFISRGQKQAGLRPVSLS</sequence>
<dbReference type="RefSeq" id="WP_100103785.1">
    <property type="nucleotide sequence ID" value="NZ_CAWNMT010000002.1"/>
</dbReference>
<name>A0A2D3T4V0_9ENTR</name>
<geneLocation type="plasmid" evidence="3">
    <name>phda2c.1</name>
</geneLocation>
<feature type="transmembrane region" description="Helical" evidence="1">
    <location>
        <begin position="66"/>
        <end position="87"/>
    </location>
</feature>
<keyword evidence="2" id="KW-0614">Plasmid</keyword>
<organism evidence="2 3">
    <name type="scientific">Candidatus Williamhamiltonella defendens</name>
    <dbReference type="NCBI Taxonomy" id="138072"/>
    <lineage>
        <taxon>Bacteria</taxon>
        <taxon>Pseudomonadati</taxon>
        <taxon>Pseudomonadota</taxon>
        <taxon>Gammaproteobacteria</taxon>
        <taxon>Enterobacterales</taxon>
        <taxon>Enterobacteriaceae</taxon>
        <taxon>aphid secondary symbionts</taxon>
        <taxon>Candidatus Williamhamiltonella</taxon>
    </lineage>
</organism>
<evidence type="ECO:0000313" key="3">
    <source>
        <dbReference type="Proteomes" id="UP000230008"/>
    </source>
</evidence>
<reference evidence="3" key="1">
    <citation type="submission" date="2016-10" db="EMBL/GenBank/DDBJ databases">
        <authorList>
            <person name="Chevignon G."/>
        </authorList>
    </citation>
    <scope>NUCLEOTIDE SEQUENCE [LARGE SCALE GENOMIC DNA]</scope>
    <source>
        <strain evidence="3">A2C</strain>
        <plasmid evidence="3">phda2c.1</plasmid>
    </source>
</reference>
<gene>
    <name evidence="2" type="ORF">BJP41_10095</name>
</gene>
<evidence type="ECO:0000313" key="2">
    <source>
        <dbReference type="EMBL" id="ATW30820.1"/>
    </source>
</evidence>